<reference evidence="5" key="1">
    <citation type="submission" date="2017-09" db="EMBL/GenBank/DDBJ databases">
        <title>Depth-based differentiation of microbial function through sediment-hosted aquifers and enrichment of novel symbionts in the deep terrestrial subsurface.</title>
        <authorList>
            <person name="Probst A.J."/>
            <person name="Ladd B."/>
            <person name="Jarett J.K."/>
            <person name="Geller-Mcgrath D.E."/>
            <person name="Sieber C.M.K."/>
            <person name="Emerson J.B."/>
            <person name="Anantharaman K."/>
            <person name="Thomas B.C."/>
            <person name="Malmstrom R."/>
            <person name="Stieglmeier M."/>
            <person name="Klingl A."/>
            <person name="Woyke T."/>
            <person name="Ryan C.M."/>
            <person name="Banfield J.F."/>
        </authorList>
    </citation>
    <scope>NUCLEOTIDE SEQUENCE [LARGE SCALE GENOMIC DNA]</scope>
</reference>
<protein>
    <recommendedName>
        <fullName evidence="3">Peptidase C39-like domain-containing protein</fullName>
    </recommendedName>
</protein>
<evidence type="ECO:0000313" key="4">
    <source>
        <dbReference type="EMBL" id="PIU24588.1"/>
    </source>
</evidence>
<evidence type="ECO:0000313" key="5">
    <source>
        <dbReference type="Proteomes" id="UP000229896"/>
    </source>
</evidence>
<feature type="transmembrane region" description="Helical" evidence="2">
    <location>
        <begin position="6"/>
        <end position="25"/>
    </location>
</feature>
<dbReference type="AlphaFoldDB" id="A0A2M6YD33"/>
<feature type="domain" description="Peptidase C39-like" evidence="3">
    <location>
        <begin position="77"/>
        <end position="220"/>
    </location>
</feature>
<evidence type="ECO:0000256" key="1">
    <source>
        <dbReference type="SAM" id="MobiDB-lite"/>
    </source>
</evidence>
<feature type="region of interest" description="Disordered" evidence="1">
    <location>
        <begin position="42"/>
        <end position="63"/>
    </location>
</feature>
<dbReference type="Pfam" id="PF13529">
    <property type="entry name" value="Peptidase_C39_2"/>
    <property type="match status" value="1"/>
</dbReference>
<dbReference type="InterPro" id="IPR039564">
    <property type="entry name" value="Peptidase_C39-like"/>
</dbReference>
<keyword evidence="2" id="KW-0812">Transmembrane</keyword>
<comment type="caution">
    <text evidence="4">The sequence shown here is derived from an EMBL/GenBank/DDBJ whole genome shotgun (WGS) entry which is preliminary data.</text>
</comment>
<dbReference type="EMBL" id="PEXI01000011">
    <property type="protein sequence ID" value="PIU24588.1"/>
    <property type="molecule type" value="Genomic_DNA"/>
</dbReference>
<dbReference type="Gene3D" id="3.90.70.10">
    <property type="entry name" value="Cysteine proteinases"/>
    <property type="match status" value="1"/>
</dbReference>
<evidence type="ECO:0000259" key="3">
    <source>
        <dbReference type="Pfam" id="PF13529"/>
    </source>
</evidence>
<evidence type="ECO:0000256" key="2">
    <source>
        <dbReference type="SAM" id="Phobius"/>
    </source>
</evidence>
<sequence>MSKIKIILVTFFGLIIIAVVFFTVYKLQKLNRESQINIPAISHNQAKSGGQTDQANSQESTLESGQIAENLSTNYLLKVPFQSQAPFIDWSEPYENACEEASIIMVEHYLNNQDLSKEQMKNEIDRAVDWQIKNWKKHTDLNADQTLKLAEDYFNLTGQVIRSYSLNDIEKYISSGYPVLVPMDGQLLGNPNFRGVGPEYHMLVLIGYDDSQEIFITNDPGTRKGEKYIYKYQTVLDAVSGPKKNMEKAVIVLGK</sequence>
<name>A0A2M6YD33_9BACT</name>
<proteinExistence type="predicted"/>
<accession>A0A2M6YD33</accession>
<keyword evidence="2" id="KW-0472">Membrane</keyword>
<dbReference type="SUPFAM" id="SSF54001">
    <property type="entry name" value="Cysteine proteinases"/>
    <property type="match status" value="1"/>
</dbReference>
<gene>
    <name evidence="4" type="ORF">COT12_00235</name>
</gene>
<keyword evidence="2" id="KW-1133">Transmembrane helix</keyword>
<dbReference type="Proteomes" id="UP000229896">
    <property type="component" value="Unassembled WGS sequence"/>
</dbReference>
<dbReference type="InterPro" id="IPR038765">
    <property type="entry name" value="Papain-like_cys_pep_sf"/>
</dbReference>
<organism evidence="4 5">
    <name type="scientific">Candidatus Berkelbacteria bacterium CG08_land_8_20_14_0_20_39_8</name>
    <dbReference type="NCBI Taxonomy" id="1974511"/>
    <lineage>
        <taxon>Bacteria</taxon>
        <taxon>Candidatus Berkelbacteria</taxon>
    </lineage>
</organism>